<dbReference type="RefSeq" id="WP_284349318.1">
    <property type="nucleotide sequence ID" value="NZ_BRXS01000002.1"/>
</dbReference>
<protein>
    <recommendedName>
        <fullName evidence="1">UspA domain-containing protein</fullName>
    </recommendedName>
</protein>
<feature type="domain" description="UspA" evidence="1">
    <location>
        <begin position="168"/>
        <end position="318"/>
    </location>
</feature>
<name>A0AA37Q1H9_9BACT</name>
<dbReference type="EMBL" id="BRXS01000002">
    <property type="protein sequence ID" value="GLC24875.1"/>
    <property type="molecule type" value="Genomic_DNA"/>
</dbReference>
<gene>
    <name evidence="2" type="ORF">rosag_13880</name>
</gene>
<organism evidence="2 3">
    <name type="scientific">Roseisolibacter agri</name>
    <dbReference type="NCBI Taxonomy" id="2014610"/>
    <lineage>
        <taxon>Bacteria</taxon>
        <taxon>Pseudomonadati</taxon>
        <taxon>Gemmatimonadota</taxon>
        <taxon>Gemmatimonadia</taxon>
        <taxon>Gemmatimonadales</taxon>
        <taxon>Gemmatimonadaceae</taxon>
        <taxon>Roseisolibacter</taxon>
    </lineage>
</organism>
<evidence type="ECO:0000313" key="3">
    <source>
        <dbReference type="Proteomes" id="UP001161325"/>
    </source>
</evidence>
<evidence type="ECO:0000313" key="2">
    <source>
        <dbReference type="EMBL" id="GLC24875.1"/>
    </source>
</evidence>
<proteinExistence type="predicted"/>
<dbReference type="Proteomes" id="UP001161325">
    <property type="component" value="Unassembled WGS sequence"/>
</dbReference>
<dbReference type="CDD" id="cd00293">
    <property type="entry name" value="USP-like"/>
    <property type="match status" value="1"/>
</dbReference>
<keyword evidence="3" id="KW-1185">Reference proteome</keyword>
<accession>A0AA37Q1H9</accession>
<dbReference type="Gene3D" id="3.40.50.12370">
    <property type="match status" value="1"/>
</dbReference>
<dbReference type="InterPro" id="IPR006016">
    <property type="entry name" value="UspA"/>
</dbReference>
<dbReference type="AlphaFoldDB" id="A0AA37Q1H9"/>
<reference evidence="2" key="1">
    <citation type="submission" date="2022-08" db="EMBL/GenBank/DDBJ databases">
        <title>Draft genome sequencing of Roseisolibacter agri AW1220.</title>
        <authorList>
            <person name="Tobiishi Y."/>
            <person name="Tonouchi A."/>
        </authorList>
    </citation>
    <scope>NUCLEOTIDE SEQUENCE</scope>
    <source>
        <strain evidence="2">AW1220</strain>
    </source>
</reference>
<dbReference type="Pfam" id="PF00582">
    <property type="entry name" value="Usp"/>
    <property type="match status" value="1"/>
</dbReference>
<comment type="caution">
    <text evidence="2">The sequence shown here is derived from an EMBL/GenBank/DDBJ whole genome shotgun (WGS) entry which is preliminary data.</text>
</comment>
<dbReference type="SUPFAM" id="SSF52402">
    <property type="entry name" value="Adenine nucleotide alpha hydrolases-like"/>
    <property type="match status" value="2"/>
</dbReference>
<evidence type="ECO:0000259" key="1">
    <source>
        <dbReference type="Pfam" id="PF00582"/>
    </source>
</evidence>
<sequence>MSAAVIPTPLATLPTPVAPERAAGALLVAADGREDVRPAMQVAAAVSARLRVPVRVLAALEPSTPDGADGALPVADRHERDRLATVRAVMRRRVRESVGGEAAWPVEAVQGAPTATIARAAQDAALVLVGAGWSDRSVRPLGTERALAVAGSGAAPVLAVGADADGAFTRAVVALDFGPASVHAAELACRLLAPGGTLSLVHVKERLEFVGPAGESWDALCTAQIAELFRRLVAALQQGGAAPIARDGRVVEGGGAVCAGRRDVTIGTATLVGDAAEELLTYAALVGADLVAAGTRGDDCVPRRRLGSVSGEVARRATATMPRASVLVCPVPRTAGAAAARDALDETEWRLALDGFWRRNAGRPATVEVDEAPSGTRLLARGATLVRAGYDPRARRAELVLDDADDRTCRLTRAMGDVRAVAVLTGVDGRDVALRVKHGRGQTLVTFLPDDAAA</sequence>